<gene>
    <name evidence="3" type="ORF">J2W95_001544</name>
</gene>
<keyword evidence="2" id="KW-0812">Transmembrane</keyword>
<accession>A0ABU1S2G3</accession>
<feature type="transmembrane region" description="Helical" evidence="2">
    <location>
        <begin position="36"/>
        <end position="54"/>
    </location>
</feature>
<keyword evidence="4" id="KW-1185">Reference proteome</keyword>
<evidence type="ECO:0000313" key="4">
    <source>
        <dbReference type="Proteomes" id="UP001261871"/>
    </source>
</evidence>
<organism evidence="3 4">
    <name type="scientific">Flavobacterium granuli</name>
    <dbReference type="NCBI Taxonomy" id="280093"/>
    <lineage>
        <taxon>Bacteria</taxon>
        <taxon>Pseudomonadati</taxon>
        <taxon>Bacteroidota</taxon>
        <taxon>Flavobacteriia</taxon>
        <taxon>Flavobacteriales</taxon>
        <taxon>Flavobacteriaceae</taxon>
        <taxon>Flavobacterium</taxon>
    </lineage>
</organism>
<evidence type="ECO:0000313" key="3">
    <source>
        <dbReference type="EMBL" id="MDR6844845.1"/>
    </source>
</evidence>
<evidence type="ECO:0000256" key="1">
    <source>
        <dbReference type="SAM" id="MobiDB-lite"/>
    </source>
</evidence>
<sequence length="62" mass="6726">MLTGISGYADDPKDVPPPQVSARAPTPGDVPIDENISILALAAIIFGIYIIYNYKLNKKRPI</sequence>
<evidence type="ECO:0008006" key="5">
    <source>
        <dbReference type="Google" id="ProtNLM"/>
    </source>
</evidence>
<dbReference type="RefSeq" id="WP_310005605.1">
    <property type="nucleotide sequence ID" value="NZ_JAVDTX010000003.1"/>
</dbReference>
<dbReference type="EMBL" id="JAVDTX010000003">
    <property type="protein sequence ID" value="MDR6844845.1"/>
    <property type="molecule type" value="Genomic_DNA"/>
</dbReference>
<dbReference type="Proteomes" id="UP001261871">
    <property type="component" value="Unassembled WGS sequence"/>
</dbReference>
<evidence type="ECO:0000256" key="2">
    <source>
        <dbReference type="SAM" id="Phobius"/>
    </source>
</evidence>
<keyword evidence="2" id="KW-1133">Transmembrane helix</keyword>
<proteinExistence type="predicted"/>
<comment type="caution">
    <text evidence="3">The sequence shown here is derived from an EMBL/GenBank/DDBJ whole genome shotgun (WGS) entry which is preliminary data.</text>
</comment>
<name>A0ABU1S2G3_9FLAO</name>
<feature type="region of interest" description="Disordered" evidence="1">
    <location>
        <begin position="1"/>
        <end position="26"/>
    </location>
</feature>
<keyword evidence="2" id="KW-0472">Membrane</keyword>
<reference evidence="3 4" key="1">
    <citation type="submission" date="2023-07" db="EMBL/GenBank/DDBJ databases">
        <title>Sorghum-associated microbial communities from plants grown in Nebraska, USA.</title>
        <authorList>
            <person name="Schachtman D."/>
        </authorList>
    </citation>
    <scope>NUCLEOTIDE SEQUENCE [LARGE SCALE GENOMIC DNA]</scope>
    <source>
        <strain evidence="3 4">BE124</strain>
    </source>
</reference>
<protein>
    <recommendedName>
        <fullName evidence="5">PEP-CTERM protein-sorting domain-containing protein</fullName>
    </recommendedName>
</protein>